<dbReference type="InterPro" id="IPR029787">
    <property type="entry name" value="Nucleotide_cyclase"/>
</dbReference>
<protein>
    <recommendedName>
        <fullName evidence="2">diguanylate cyclase</fullName>
        <ecNumber evidence="2">2.7.7.65</ecNumber>
    </recommendedName>
</protein>
<dbReference type="Pfam" id="PF00990">
    <property type="entry name" value="GGDEF"/>
    <property type="match status" value="1"/>
</dbReference>
<dbReference type="GO" id="GO:0005886">
    <property type="term" value="C:plasma membrane"/>
    <property type="evidence" value="ECO:0007669"/>
    <property type="project" value="TreeGrafter"/>
</dbReference>
<dbReference type="PANTHER" id="PTHR45138">
    <property type="entry name" value="REGULATORY COMPONENTS OF SENSORY TRANSDUCTION SYSTEM"/>
    <property type="match status" value="1"/>
</dbReference>
<dbReference type="InterPro" id="IPR050469">
    <property type="entry name" value="Diguanylate_Cyclase"/>
</dbReference>
<dbReference type="EC" id="2.7.7.65" evidence="2"/>
<dbReference type="PROSITE" id="PS50887">
    <property type="entry name" value="GGDEF"/>
    <property type="match status" value="1"/>
</dbReference>
<evidence type="ECO:0000313" key="5">
    <source>
        <dbReference type="EMBL" id="CDI02588.1"/>
    </source>
</evidence>
<evidence type="ECO:0000256" key="2">
    <source>
        <dbReference type="ARBA" id="ARBA00012528"/>
    </source>
</evidence>
<dbReference type="SUPFAM" id="SSF55073">
    <property type="entry name" value="Nucleotide cyclase"/>
    <property type="match status" value="1"/>
</dbReference>
<dbReference type="SMART" id="SM00267">
    <property type="entry name" value="GGDEF"/>
    <property type="match status" value="1"/>
</dbReference>
<organism evidence="5 6">
    <name type="scientific">Candidatus Competibacter denitrificans Run_A_D11</name>
    <dbReference type="NCBI Taxonomy" id="1400863"/>
    <lineage>
        <taxon>Bacteria</taxon>
        <taxon>Pseudomonadati</taxon>
        <taxon>Pseudomonadota</taxon>
        <taxon>Gammaproteobacteria</taxon>
        <taxon>Candidatus Competibacteraceae</taxon>
        <taxon>Candidatus Competibacter</taxon>
    </lineage>
</organism>
<evidence type="ECO:0000256" key="3">
    <source>
        <dbReference type="ARBA" id="ARBA00034247"/>
    </source>
</evidence>
<dbReference type="AlphaFoldDB" id="W6MDA0"/>
<dbReference type="InterPro" id="IPR000160">
    <property type="entry name" value="GGDEF_dom"/>
</dbReference>
<evidence type="ECO:0000313" key="6">
    <source>
        <dbReference type="Proteomes" id="UP000035760"/>
    </source>
</evidence>
<dbReference type="Proteomes" id="UP000035760">
    <property type="component" value="Unassembled WGS sequence"/>
</dbReference>
<reference evidence="5" key="1">
    <citation type="submission" date="2013-07" db="EMBL/GenBank/DDBJ databases">
        <authorList>
            <person name="McIlroy S."/>
        </authorList>
    </citation>
    <scope>NUCLEOTIDE SEQUENCE [LARGE SCALE GENOMIC DNA]</scope>
    <source>
        <strain evidence="5">Run_A_D11</strain>
    </source>
</reference>
<comment type="cofactor">
    <cofactor evidence="1">
        <name>Mg(2+)</name>
        <dbReference type="ChEBI" id="CHEBI:18420"/>
    </cofactor>
</comment>
<feature type="domain" description="GGDEF" evidence="4">
    <location>
        <begin position="198"/>
        <end position="327"/>
    </location>
</feature>
<dbReference type="FunFam" id="3.30.70.270:FF:000001">
    <property type="entry name" value="Diguanylate cyclase domain protein"/>
    <property type="match status" value="1"/>
</dbReference>
<dbReference type="Gene3D" id="3.30.70.270">
    <property type="match status" value="1"/>
</dbReference>
<comment type="caution">
    <text evidence="5">The sequence shown here is derived from an EMBL/GenBank/DDBJ whole genome shotgun (WGS) entry which is preliminary data.</text>
</comment>
<evidence type="ECO:0000256" key="1">
    <source>
        <dbReference type="ARBA" id="ARBA00001946"/>
    </source>
</evidence>
<dbReference type="InterPro" id="IPR043128">
    <property type="entry name" value="Rev_trsase/Diguanyl_cyclase"/>
</dbReference>
<dbReference type="GO" id="GO:0043709">
    <property type="term" value="P:cell adhesion involved in single-species biofilm formation"/>
    <property type="evidence" value="ECO:0007669"/>
    <property type="project" value="TreeGrafter"/>
</dbReference>
<dbReference type="GO" id="GO:0052621">
    <property type="term" value="F:diguanylate cyclase activity"/>
    <property type="evidence" value="ECO:0007669"/>
    <property type="project" value="UniProtKB-EC"/>
</dbReference>
<keyword evidence="6" id="KW-1185">Reference proteome</keyword>
<sequence>MNELDHDKLLESIARLTEKRNRLSLEICLTQTMFDLLAVEEIALYRCEADQANLLVRVDHEGCQVPSDDLDDLETMIPVATDAGFLACVQEQQVVVEPTAQGNRHTFPIPRHDKLIGFLRLVASRDLREDHRLVEGFVQIYWNYLKLIEDNERDKLTGLLNRKTFDDKLLEILHASRRSAQAKLRREQPERREGDGGKHYWLAVLDIDHFKRINDTYGHLYGDEVLILMANIMRSSFRRADLLFRYGGEEFVVVFKTRALEDAHNVLERFRQNLERYHFPQVGQVTASVGFIQILDLEVAAELITRADKALYYAKEHGRNQVCSYEKLIANGALAVPDDHFGDIELF</sequence>
<dbReference type="RefSeq" id="WP_053085277.1">
    <property type="nucleotide sequence ID" value="NZ_CBTJ020000040.1"/>
</dbReference>
<comment type="catalytic activity">
    <reaction evidence="3">
        <text>2 GTP = 3',3'-c-di-GMP + 2 diphosphate</text>
        <dbReference type="Rhea" id="RHEA:24898"/>
        <dbReference type="ChEBI" id="CHEBI:33019"/>
        <dbReference type="ChEBI" id="CHEBI:37565"/>
        <dbReference type="ChEBI" id="CHEBI:58805"/>
        <dbReference type="EC" id="2.7.7.65"/>
    </reaction>
</comment>
<reference evidence="5" key="2">
    <citation type="submission" date="2014-03" db="EMBL/GenBank/DDBJ databases">
        <title>Candidatus Competibacter-lineage genomes retrieved from metagenomes reveal functional metabolic diversity.</title>
        <authorList>
            <person name="McIlroy S.J."/>
            <person name="Albertsen M."/>
            <person name="Andresen E.K."/>
            <person name="Saunders A.M."/>
            <person name="Kristiansen R."/>
            <person name="Stokholm-Bjerregaard M."/>
            <person name="Nielsen K.L."/>
            <person name="Nielsen P.H."/>
        </authorList>
    </citation>
    <scope>NUCLEOTIDE SEQUENCE</scope>
    <source>
        <strain evidence="5">Run_A_D11</strain>
    </source>
</reference>
<dbReference type="GO" id="GO:1902201">
    <property type="term" value="P:negative regulation of bacterial-type flagellum-dependent cell motility"/>
    <property type="evidence" value="ECO:0007669"/>
    <property type="project" value="TreeGrafter"/>
</dbReference>
<evidence type="ECO:0000259" key="4">
    <source>
        <dbReference type="PROSITE" id="PS50887"/>
    </source>
</evidence>
<dbReference type="PANTHER" id="PTHR45138:SF9">
    <property type="entry name" value="DIGUANYLATE CYCLASE DGCM-RELATED"/>
    <property type="match status" value="1"/>
</dbReference>
<proteinExistence type="predicted"/>
<dbReference type="STRING" id="1400863.BN873_330065"/>
<accession>W6MDA0</accession>
<dbReference type="NCBIfam" id="TIGR00254">
    <property type="entry name" value="GGDEF"/>
    <property type="match status" value="1"/>
</dbReference>
<gene>
    <name evidence="5" type="ORF">BN873_330065</name>
</gene>
<dbReference type="EMBL" id="CBTJ020000040">
    <property type="protein sequence ID" value="CDI02588.1"/>
    <property type="molecule type" value="Genomic_DNA"/>
</dbReference>
<name>W6MDA0_9GAMM</name>
<dbReference type="CDD" id="cd01949">
    <property type="entry name" value="GGDEF"/>
    <property type="match status" value="1"/>
</dbReference>
<dbReference type="OrthoDB" id="9812358at2"/>